<feature type="modified residue" description="N6-(pyridoxal phosphate)lysine" evidence="5">
    <location>
        <position position="41"/>
    </location>
</feature>
<gene>
    <name evidence="7" type="ORF">B1199_10340</name>
</gene>
<dbReference type="PANTHER" id="PTHR43780">
    <property type="entry name" value="1-AMINOCYCLOPROPANE-1-CARBOXYLATE DEAMINASE-RELATED"/>
    <property type="match status" value="1"/>
</dbReference>
<dbReference type="PANTHER" id="PTHR43780:SF2">
    <property type="entry name" value="1-AMINOCYCLOPROPANE-1-CARBOXYLATE DEAMINASE-RELATED"/>
    <property type="match status" value="1"/>
</dbReference>
<evidence type="ECO:0000259" key="6">
    <source>
        <dbReference type="Pfam" id="PF00291"/>
    </source>
</evidence>
<evidence type="ECO:0000313" key="7">
    <source>
        <dbReference type="EMBL" id="OUL57467.1"/>
    </source>
</evidence>
<dbReference type="Proteomes" id="UP000194841">
    <property type="component" value="Unassembled WGS sequence"/>
</dbReference>
<dbReference type="GO" id="GO:0019148">
    <property type="term" value="F:D-cysteine desulfhydrase activity"/>
    <property type="evidence" value="ECO:0007669"/>
    <property type="project" value="TreeGrafter"/>
</dbReference>
<comment type="similarity">
    <text evidence="2">Belongs to the ACC deaminase/D-cysteine desulfhydrase family.</text>
</comment>
<proteinExistence type="inferred from homology"/>
<evidence type="ECO:0000256" key="5">
    <source>
        <dbReference type="PIRSR" id="PIRSR006278-2"/>
    </source>
</evidence>
<dbReference type="OrthoDB" id="9801249at2"/>
<comment type="caution">
    <text evidence="7">The sequence shown here is derived from an EMBL/GenBank/DDBJ whole genome shotgun (WGS) entry which is preliminary data.</text>
</comment>
<sequence length="299" mass="33622">MNISLPESPLQTLRHPLLKHHNVTLSVKRDDLLHPIISGNKWRKLKYNLIEAHNQQYTHLLSFGGPFSNHLHALAAAGRIFGFETTAIIRGPELDSDNPTIRFLRACGMKCHAVDRQTYRLRNSPEYLSQLNKQFESAFIIPEGGSNLFAIDGVAELARSLPQFSHLITPVGSAGTLAGLIEGAQQDQHVLGLAVLNQADYLIETIKTLSPKANEQSNWRLFTEFHDGGYGRFSPELWQFCQQMRRDYCLPLEPIYSGKLFYGLFQLIEQGYFKSGSELCAIHTGGLQGLAGLRYCKRI</sequence>
<reference evidence="7 8" key="1">
    <citation type="submission" date="2017-02" db="EMBL/GenBank/DDBJ databases">
        <title>Pseudoalteromonas ulvae TC14 Genome.</title>
        <authorList>
            <person name="Molmeret M."/>
        </authorList>
    </citation>
    <scope>NUCLEOTIDE SEQUENCE [LARGE SCALE GENOMIC DNA]</scope>
    <source>
        <strain evidence="7">TC14</strain>
    </source>
</reference>
<comment type="cofactor">
    <cofactor evidence="1">
        <name>pyridoxal 5'-phosphate</name>
        <dbReference type="ChEBI" id="CHEBI:597326"/>
    </cofactor>
</comment>
<accession>A0A244CPB7</accession>
<dbReference type="InterPro" id="IPR027278">
    <property type="entry name" value="ACCD_DCysDesulf"/>
</dbReference>
<keyword evidence="3 5" id="KW-0663">Pyridoxal phosphate</keyword>
<feature type="domain" description="Tryptophan synthase beta chain-like PALP" evidence="6">
    <location>
        <begin position="13"/>
        <end position="285"/>
    </location>
</feature>
<dbReference type="Pfam" id="PF00291">
    <property type="entry name" value="PALP"/>
    <property type="match status" value="1"/>
</dbReference>
<dbReference type="InterPro" id="IPR001926">
    <property type="entry name" value="TrpB-like_PALP"/>
</dbReference>
<evidence type="ECO:0000256" key="4">
    <source>
        <dbReference type="PIRSR" id="PIRSR006278-1"/>
    </source>
</evidence>
<name>A0A244CPB7_PSEDV</name>
<keyword evidence="8" id="KW-1185">Reference proteome</keyword>
<dbReference type="SUPFAM" id="SSF53686">
    <property type="entry name" value="Tryptophan synthase beta subunit-like PLP-dependent enzymes"/>
    <property type="match status" value="1"/>
</dbReference>
<dbReference type="RefSeq" id="WP_086744050.1">
    <property type="nucleotide sequence ID" value="NZ_MWPV01000003.1"/>
</dbReference>
<feature type="active site" description="Nucleophile" evidence="4">
    <location>
        <position position="68"/>
    </location>
</feature>
<evidence type="ECO:0000256" key="2">
    <source>
        <dbReference type="ARBA" id="ARBA00008639"/>
    </source>
</evidence>
<protein>
    <submittedName>
        <fullName evidence="7">1-aminocyclopropane-1-carboxylate deaminase</fullName>
    </submittedName>
</protein>
<evidence type="ECO:0000256" key="1">
    <source>
        <dbReference type="ARBA" id="ARBA00001933"/>
    </source>
</evidence>
<dbReference type="Gene3D" id="3.40.50.1100">
    <property type="match status" value="2"/>
</dbReference>
<organism evidence="7 8">
    <name type="scientific">Pseudoalteromonas ulvae</name>
    <dbReference type="NCBI Taxonomy" id="107327"/>
    <lineage>
        <taxon>Bacteria</taxon>
        <taxon>Pseudomonadati</taxon>
        <taxon>Pseudomonadota</taxon>
        <taxon>Gammaproteobacteria</taxon>
        <taxon>Alteromonadales</taxon>
        <taxon>Pseudoalteromonadaceae</taxon>
        <taxon>Pseudoalteromonas</taxon>
    </lineage>
</organism>
<dbReference type="PIRSF" id="PIRSF006278">
    <property type="entry name" value="ACCD_DCysDesulf"/>
    <property type="match status" value="1"/>
</dbReference>
<evidence type="ECO:0000313" key="8">
    <source>
        <dbReference type="Proteomes" id="UP000194841"/>
    </source>
</evidence>
<dbReference type="EMBL" id="MWPV01000003">
    <property type="protein sequence ID" value="OUL57467.1"/>
    <property type="molecule type" value="Genomic_DNA"/>
</dbReference>
<evidence type="ECO:0000256" key="3">
    <source>
        <dbReference type="ARBA" id="ARBA00022898"/>
    </source>
</evidence>
<dbReference type="AlphaFoldDB" id="A0A244CPB7"/>
<dbReference type="InterPro" id="IPR036052">
    <property type="entry name" value="TrpB-like_PALP_sf"/>
</dbReference>